<keyword evidence="8" id="KW-1133">Transmembrane helix</keyword>
<name>M2N0R5_BAUPA</name>
<dbReference type="GO" id="GO:0006506">
    <property type="term" value="P:GPI anchor biosynthetic process"/>
    <property type="evidence" value="ECO:0007669"/>
    <property type="project" value="UniProtKB-UniPathway"/>
</dbReference>
<comment type="function">
    <text evidence="11">Required for proper folding and/or the stability of a subset of proteins in the endoplasmic reticulum. Component of glycosylphosphatidylinositol-mannosyltransferase 1 which transfers the first of the 4 mannoses in the GPI-anchor precursors during GPI-anchor biosynthesis. Probably acts by stabilizing the mannosyltransferase GPI14.</text>
</comment>
<gene>
    <name evidence="13" type="ORF">BAUCODRAFT_147577</name>
</gene>
<keyword evidence="7 11" id="KW-0256">Endoplasmic reticulum</keyword>
<evidence type="ECO:0000256" key="2">
    <source>
        <dbReference type="ARBA" id="ARBA00004687"/>
    </source>
</evidence>
<sequence length="557" mass="62164">MKQRVTLLHPEYTYIDGSGLNATHGRELVGKPALEKRVTASLSELPPELRNLPLWSNTHELHIRWVSSEYHEPPTTFASRLPSGLHVFFTPSARNESYNPCLLLTYLFDRDMRCSSPAESFSRPPILSERFSASSAYQFYQPLPRIFRFQLSMGLFFCTSAENSTSNVSRDASSEHNRTVSDLSRESTNTSAGYVHENLSARHKCMEHAVSLAYASYLDIDYDAISGSVTATAFWSSELARPAVERGSRVLVSDSDSLELGLFVPEKAEEAEELKIGGYVIMVEEDEEPSPVLFSFPSRHHPLPSSSPATFVASFLQPTGLHPNLELTLPRQHLLPPKDDGSCALHVYLTLPSALFLDRYQLSDPAYLASQNLIALRSLSGEQDLEAPDWVIKRWGSAALIELAHPANISSDQRNANWTVTIPTHLRYLRPQPNDTTPGYTTLDIPWPIMFWACEATEGLKMHTNPFDRVNLGYDGLFGPKTMFYHIPPSTSRGQVLVEKLTVPVLEPSWAGIVQWGTLFALLGGFLWVCWGLAKAAGVGELWTGRSSGRDEHDKKQ</sequence>
<dbReference type="Pfam" id="PF08320">
    <property type="entry name" value="PIG-X"/>
    <property type="match status" value="1"/>
</dbReference>
<dbReference type="eggNOG" id="ENOG502QS8N">
    <property type="taxonomic scope" value="Eukaryota"/>
</dbReference>
<evidence type="ECO:0000256" key="9">
    <source>
        <dbReference type="ARBA" id="ARBA00023136"/>
    </source>
</evidence>
<dbReference type="GO" id="GO:0000030">
    <property type="term" value="F:mannosyltransferase activity"/>
    <property type="evidence" value="ECO:0007669"/>
    <property type="project" value="TreeGrafter"/>
</dbReference>
<evidence type="ECO:0000256" key="1">
    <source>
        <dbReference type="ARBA" id="ARBA00004643"/>
    </source>
</evidence>
<dbReference type="InterPro" id="IPR042322">
    <property type="entry name" value="Pbn1"/>
</dbReference>
<evidence type="ECO:0000256" key="6">
    <source>
        <dbReference type="ARBA" id="ARBA00022692"/>
    </source>
</evidence>
<evidence type="ECO:0000313" key="13">
    <source>
        <dbReference type="EMBL" id="EMC97508.1"/>
    </source>
</evidence>
<dbReference type="GO" id="GO:0005789">
    <property type="term" value="C:endoplasmic reticulum membrane"/>
    <property type="evidence" value="ECO:0007669"/>
    <property type="project" value="UniProtKB-SubCell"/>
</dbReference>
<evidence type="ECO:0000313" key="14">
    <source>
        <dbReference type="Proteomes" id="UP000011761"/>
    </source>
</evidence>
<dbReference type="Proteomes" id="UP000011761">
    <property type="component" value="Unassembled WGS sequence"/>
</dbReference>
<dbReference type="PANTHER" id="PTHR28533">
    <property type="entry name" value="PROTEIN PBN1"/>
    <property type="match status" value="1"/>
</dbReference>
<dbReference type="SMART" id="SM00780">
    <property type="entry name" value="PIG-X"/>
    <property type="match status" value="1"/>
</dbReference>
<keyword evidence="6" id="KW-0812">Transmembrane</keyword>
<protein>
    <recommendedName>
        <fullName evidence="4 11">Protein PBN1</fullName>
    </recommendedName>
</protein>
<dbReference type="OrthoDB" id="5546453at2759"/>
<evidence type="ECO:0000256" key="11">
    <source>
        <dbReference type="RuleBase" id="RU366056"/>
    </source>
</evidence>
<dbReference type="OMA" id="HELHIRW"/>
<feature type="compositionally biased region" description="Basic and acidic residues" evidence="12">
    <location>
        <begin position="172"/>
        <end position="185"/>
    </location>
</feature>
<proteinExistence type="inferred from homology"/>
<keyword evidence="10" id="KW-0325">Glycoprotein</keyword>
<keyword evidence="14" id="KW-1185">Reference proteome</keyword>
<dbReference type="PANTHER" id="PTHR28533:SF1">
    <property type="entry name" value="PROTEIN PBN1"/>
    <property type="match status" value="1"/>
</dbReference>
<organism evidence="13 14">
    <name type="scientific">Baudoinia panamericana (strain UAMH 10762)</name>
    <name type="common">Angels' share fungus</name>
    <name type="synonym">Baudoinia compniacensis (strain UAMH 10762)</name>
    <dbReference type="NCBI Taxonomy" id="717646"/>
    <lineage>
        <taxon>Eukaryota</taxon>
        <taxon>Fungi</taxon>
        <taxon>Dikarya</taxon>
        <taxon>Ascomycota</taxon>
        <taxon>Pezizomycotina</taxon>
        <taxon>Dothideomycetes</taxon>
        <taxon>Dothideomycetidae</taxon>
        <taxon>Mycosphaerellales</taxon>
        <taxon>Teratosphaeriaceae</taxon>
        <taxon>Baudoinia</taxon>
    </lineage>
</organism>
<dbReference type="GO" id="GO:1990529">
    <property type="term" value="C:glycosylphosphatidylinositol-mannosyltransferase I complex"/>
    <property type="evidence" value="ECO:0007669"/>
    <property type="project" value="TreeGrafter"/>
</dbReference>
<evidence type="ECO:0000256" key="10">
    <source>
        <dbReference type="ARBA" id="ARBA00023180"/>
    </source>
</evidence>
<dbReference type="EMBL" id="KB445554">
    <property type="protein sequence ID" value="EMC97508.1"/>
    <property type="molecule type" value="Genomic_DNA"/>
</dbReference>
<dbReference type="AlphaFoldDB" id="M2N0R5"/>
<dbReference type="GeneID" id="19108774"/>
<evidence type="ECO:0000256" key="7">
    <source>
        <dbReference type="ARBA" id="ARBA00022824"/>
    </source>
</evidence>
<comment type="pathway">
    <text evidence="2 11">Glycolipid biosynthesis; glycosylphosphatidylinositol-anchor biosynthesis.</text>
</comment>
<reference evidence="13 14" key="1">
    <citation type="journal article" date="2012" name="PLoS Pathog.">
        <title>Diverse lifestyles and strategies of plant pathogenesis encoded in the genomes of eighteen Dothideomycetes fungi.</title>
        <authorList>
            <person name="Ohm R.A."/>
            <person name="Feau N."/>
            <person name="Henrissat B."/>
            <person name="Schoch C.L."/>
            <person name="Horwitz B.A."/>
            <person name="Barry K.W."/>
            <person name="Condon B.J."/>
            <person name="Copeland A.C."/>
            <person name="Dhillon B."/>
            <person name="Glaser F."/>
            <person name="Hesse C.N."/>
            <person name="Kosti I."/>
            <person name="LaButti K."/>
            <person name="Lindquist E.A."/>
            <person name="Lucas S."/>
            <person name="Salamov A.A."/>
            <person name="Bradshaw R.E."/>
            <person name="Ciuffetti L."/>
            <person name="Hamelin R.C."/>
            <person name="Kema G.H.J."/>
            <person name="Lawrence C."/>
            <person name="Scott J.A."/>
            <person name="Spatafora J.W."/>
            <person name="Turgeon B.G."/>
            <person name="de Wit P.J.G.M."/>
            <person name="Zhong S."/>
            <person name="Goodwin S.B."/>
            <person name="Grigoriev I.V."/>
        </authorList>
    </citation>
    <scope>NUCLEOTIDE SEQUENCE [LARGE SCALE GENOMIC DNA]</scope>
    <source>
        <strain evidence="13 14">UAMH 10762</strain>
    </source>
</reference>
<dbReference type="InterPro" id="IPR013233">
    <property type="entry name" value="PIG-X/PBN1"/>
</dbReference>
<comment type="subcellular location">
    <subcellularLocation>
        <location evidence="11">Endoplasmic reticulum membrane</location>
        <topology evidence="11">Single-pass membrane protein</topology>
    </subcellularLocation>
    <subcellularLocation>
        <location evidence="1">Endoplasmic reticulum membrane</location>
        <topology evidence="1">Single-pass type III membrane protein</topology>
    </subcellularLocation>
</comment>
<comment type="similarity">
    <text evidence="3 11">Belongs to the PIGX family.</text>
</comment>
<evidence type="ECO:0000256" key="12">
    <source>
        <dbReference type="SAM" id="MobiDB-lite"/>
    </source>
</evidence>
<dbReference type="HOGENOM" id="CLU_030047_0_0_1"/>
<dbReference type="UniPathway" id="UPA00196"/>
<evidence type="ECO:0000256" key="4">
    <source>
        <dbReference type="ARBA" id="ARBA00020410"/>
    </source>
</evidence>
<keyword evidence="5 11" id="KW-0337">GPI-anchor biosynthesis</keyword>
<feature type="region of interest" description="Disordered" evidence="12">
    <location>
        <begin position="165"/>
        <end position="189"/>
    </location>
</feature>
<keyword evidence="9" id="KW-0472">Membrane</keyword>
<evidence type="ECO:0000256" key="3">
    <source>
        <dbReference type="ARBA" id="ARBA00010345"/>
    </source>
</evidence>
<dbReference type="KEGG" id="bcom:BAUCODRAFT_147577"/>
<accession>M2N0R5</accession>
<evidence type="ECO:0000256" key="5">
    <source>
        <dbReference type="ARBA" id="ARBA00022502"/>
    </source>
</evidence>
<dbReference type="RefSeq" id="XP_007675853.1">
    <property type="nucleotide sequence ID" value="XM_007677663.1"/>
</dbReference>
<dbReference type="STRING" id="717646.M2N0R5"/>
<evidence type="ECO:0000256" key="8">
    <source>
        <dbReference type="ARBA" id="ARBA00022989"/>
    </source>
</evidence>